<dbReference type="GO" id="GO:0015627">
    <property type="term" value="C:type II protein secretion system complex"/>
    <property type="evidence" value="ECO:0007669"/>
    <property type="project" value="TreeGrafter"/>
</dbReference>
<keyword evidence="1" id="KW-1133">Transmembrane helix</keyword>
<dbReference type="Gene3D" id="1.10.150.280">
    <property type="entry name" value="AF1531-like domain"/>
    <property type="match status" value="2"/>
</dbReference>
<dbReference type="PANTHER" id="PTHR21180:SF32">
    <property type="entry name" value="ENDONUCLEASE_EXONUCLEASE_PHOSPHATASE FAMILY DOMAIN-CONTAINING PROTEIN 1"/>
    <property type="match status" value="1"/>
</dbReference>
<dbReference type="Gene3D" id="1.10.150.310">
    <property type="entry name" value="Tex RuvX-like domain-like"/>
    <property type="match status" value="1"/>
</dbReference>
<dbReference type="InterPro" id="IPR010994">
    <property type="entry name" value="RuvA_2-like"/>
</dbReference>
<evidence type="ECO:0000313" key="2">
    <source>
        <dbReference type="EMBL" id="SUC11332.1"/>
    </source>
</evidence>
<name>A0A379EYD3_9BACT</name>
<dbReference type="InterPro" id="IPR051675">
    <property type="entry name" value="Endo/Exo/Phosphatase_dom_1"/>
</dbReference>
<feature type="transmembrane region" description="Helical" evidence="1">
    <location>
        <begin position="16"/>
        <end position="35"/>
    </location>
</feature>
<protein>
    <submittedName>
        <fullName evidence="2">ComEA protein</fullName>
    </submittedName>
</protein>
<accession>A0A379EYD3</accession>
<keyword evidence="1" id="KW-0472">Membrane</keyword>
<dbReference type="SUPFAM" id="SSF47781">
    <property type="entry name" value="RuvA domain 2-like"/>
    <property type="match status" value="3"/>
</dbReference>
<dbReference type="EMBL" id="UGTP01000001">
    <property type="protein sequence ID" value="SUC11332.1"/>
    <property type="molecule type" value="Genomic_DNA"/>
</dbReference>
<dbReference type="GO" id="GO:0015628">
    <property type="term" value="P:protein secretion by the type II secretion system"/>
    <property type="evidence" value="ECO:0007669"/>
    <property type="project" value="TreeGrafter"/>
</dbReference>
<dbReference type="PANTHER" id="PTHR21180">
    <property type="entry name" value="ENDONUCLEASE/EXONUCLEASE/PHOSPHATASE FAMILY DOMAIN-CONTAINING PROTEIN 1"/>
    <property type="match status" value="1"/>
</dbReference>
<dbReference type="Proteomes" id="UP000254235">
    <property type="component" value="Unassembled WGS sequence"/>
</dbReference>
<keyword evidence="1" id="KW-0812">Transmembrane</keyword>
<dbReference type="OrthoDB" id="981124at2"/>
<dbReference type="RefSeq" id="WP_115082695.1">
    <property type="nucleotide sequence ID" value="NZ_JABZUM010000006.1"/>
</dbReference>
<dbReference type="AlphaFoldDB" id="A0A379EYD3"/>
<dbReference type="Pfam" id="PF12836">
    <property type="entry name" value="HHH_3"/>
    <property type="match status" value="3"/>
</dbReference>
<sequence length="328" mass="38190">MNFREFFYLKKSDRKVITFLLCLTIGVLGILFLLGNKRSSTLLNAADSSAIATERTRDIASYETSSGQYRLENGQKTELFPFDPNTADSLQLSRLGLAPYQIRNIYRYRAKGGVFRSPQSFAKVYGLTRKQYRDLEPYITIGEDYQPAFTMETIRNYERGRIEEQRKLHEAYEEYKKNDTYKPYKKYDRDTIRYPIKIKLGTHINLAYADTTMLKKVPGIGSGWAKTIVSYGERLGGYVAVGQLKEIEGFPVESLPFFEVRNAQTKRLNLNTLSLSQLRRHPYITFYMARQIVEYRRLKGRLSSLSQLRLLKEFPADVIERLQPYVCF</sequence>
<dbReference type="GeneID" id="78569921"/>
<evidence type="ECO:0000256" key="1">
    <source>
        <dbReference type="SAM" id="Phobius"/>
    </source>
</evidence>
<reference evidence="2 3" key="1">
    <citation type="submission" date="2018-06" db="EMBL/GenBank/DDBJ databases">
        <authorList>
            <consortium name="Pathogen Informatics"/>
            <person name="Doyle S."/>
        </authorList>
    </citation>
    <scope>NUCLEOTIDE SEQUENCE [LARGE SCALE GENOMIC DNA]</scope>
    <source>
        <strain evidence="2 3">NCTC13043</strain>
    </source>
</reference>
<evidence type="ECO:0000313" key="3">
    <source>
        <dbReference type="Proteomes" id="UP000254235"/>
    </source>
</evidence>
<organism evidence="2 3">
    <name type="scientific">Prevotella pallens</name>
    <dbReference type="NCBI Taxonomy" id="60133"/>
    <lineage>
        <taxon>Bacteria</taxon>
        <taxon>Pseudomonadati</taxon>
        <taxon>Bacteroidota</taxon>
        <taxon>Bacteroidia</taxon>
        <taxon>Bacteroidales</taxon>
        <taxon>Prevotellaceae</taxon>
        <taxon>Prevotella</taxon>
    </lineage>
</organism>
<proteinExistence type="predicted"/>
<gene>
    <name evidence="2" type="ORF">NCTC13043_00175</name>
</gene>